<gene>
    <name evidence="2" type="ORF">BSAL_81200</name>
</gene>
<name>A0A0S4KH09_BODSA</name>
<feature type="region of interest" description="Disordered" evidence="1">
    <location>
        <begin position="48"/>
        <end position="68"/>
    </location>
</feature>
<dbReference type="AlphaFoldDB" id="A0A0S4KH09"/>
<protein>
    <submittedName>
        <fullName evidence="2">Uncharacterized protein</fullName>
    </submittedName>
</protein>
<feature type="region of interest" description="Disordered" evidence="1">
    <location>
        <begin position="246"/>
        <end position="269"/>
    </location>
</feature>
<dbReference type="EMBL" id="CYKH01000869">
    <property type="protein sequence ID" value="CUI14255.1"/>
    <property type="molecule type" value="Genomic_DNA"/>
</dbReference>
<reference evidence="3" key="1">
    <citation type="submission" date="2015-09" db="EMBL/GenBank/DDBJ databases">
        <authorList>
            <consortium name="Pathogen Informatics"/>
        </authorList>
    </citation>
    <scope>NUCLEOTIDE SEQUENCE [LARGE SCALE GENOMIC DNA]</scope>
    <source>
        <strain evidence="3">Lake Konstanz</strain>
    </source>
</reference>
<dbReference type="Proteomes" id="UP000051952">
    <property type="component" value="Unassembled WGS sequence"/>
</dbReference>
<keyword evidence="3" id="KW-1185">Reference proteome</keyword>
<feature type="region of interest" description="Disordered" evidence="1">
    <location>
        <begin position="153"/>
        <end position="185"/>
    </location>
</feature>
<evidence type="ECO:0000313" key="3">
    <source>
        <dbReference type="Proteomes" id="UP000051952"/>
    </source>
</evidence>
<dbReference type="VEuPathDB" id="TriTrypDB:BSAL_81200"/>
<evidence type="ECO:0000313" key="2">
    <source>
        <dbReference type="EMBL" id="CUI14255.1"/>
    </source>
</evidence>
<feature type="non-terminal residue" evidence="2">
    <location>
        <position position="1"/>
    </location>
</feature>
<feature type="compositionally biased region" description="Basic and acidic residues" evidence="1">
    <location>
        <begin position="166"/>
        <end position="177"/>
    </location>
</feature>
<accession>A0A0S4KH09</accession>
<organism evidence="2 3">
    <name type="scientific">Bodo saltans</name>
    <name type="common">Flagellated protozoan</name>
    <dbReference type="NCBI Taxonomy" id="75058"/>
    <lineage>
        <taxon>Eukaryota</taxon>
        <taxon>Discoba</taxon>
        <taxon>Euglenozoa</taxon>
        <taxon>Kinetoplastea</taxon>
        <taxon>Metakinetoplastina</taxon>
        <taxon>Eubodonida</taxon>
        <taxon>Bodonidae</taxon>
        <taxon>Bodo</taxon>
    </lineage>
</organism>
<evidence type="ECO:0000256" key="1">
    <source>
        <dbReference type="SAM" id="MobiDB-lite"/>
    </source>
</evidence>
<feature type="compositionally biased region" description="Polar residues" evidence="1">
    <location>
        <begin position="251"/>
        <end position="261"/>
    </location>
</feature>
<proteinExistence type="predicted"/>
<sequence length="383" mass="41987">VTIDHHIEDGGVSEDDGATNLIITRNPDALCVEPWGFHLTYDVSRGSAMTSPVDDVGNSSTSAAAADGAPVPAAPIPVKVIILEPSPSNDFAGLFAPFERQDPVNALLVGVEVGGNHHHGDESVVNQTALDNLVQRATRLHLRLPSASVMSSAVYAKRPTSSQSRDAARAAEDHSKETTTPLLDDDVGVSKLPQILRSRKARRRDLGLCYVTQQGMKSPSPTERNPIERIVHLHGNLFRVTLRVPEEENQQRNSSPQKQRPNTPPLPSVFRLRRKDSQFVYVEGMSNAQRMAMARCVADFTPQTQQKQSTEVNSPHQEVLDASTSCRRATGELLIAQVLRPRVRKSKKSTMKRDLSALFSSKDPPKKLVLVCELHLKTSSTIV</sequence>